<keyword evidence="7" id="KW-1185">Reference proteome</keyword>
<evidence type="ECO:0000256" key="3">
    <source>
        <dbReference type="ARBA" id="ARBA00022741"/>
    </source>
</evidence>
<dbReference type="AlphaFoldDB" id="A1ZFT8"/>
<dbReference type="PANTHER" id="PTHR43851:SF3">
    <property type="entry name" value="COENZYME Q8"/>
    <property type="match status" value="1"/>
</dbReference>
<evidence type="ECO:0000259" key="5">
    <source>
        <dbReference type="PROSITE" id="PS50011"/>
    </source>
</evidence>
<keyword evidence="4" id="KW-0067">ATP-binding</keyword>
<dbReference type="Pfam" id="PF03109">
    <property type="entry name" value="ABC1"/>
    <property type="match status" value="1"/>
</dbReference>
<evidence type="ECO:0000256" key="4">
    <source>
        <dbReference type="ARBA" id="ARBA00022840"/>
    </source>
</evidence>
<dbReference type="InterPro" id="IPR000719">
    <property type="entry name" value="Prot_kinase_dom"/>
</dbReference>
<dbReference type="EMBL" id="AAWS01000005">
    <property type="protein sequence ID" value="EAY30862.1"/>
    <property type="molecule type" value="Genomic_DNA"/>
</dbReference>
<dbReference type="OrthoDB" id="9795390at2"/>
<comment type="caution">
    <text evidence="6">The sequence shown here is derived from an EMBL/GenBank/DDBJ whole genome shotgun (WGS) entry which is preliminary data.</text>
</comment>
<dbReference type="InterPro" id="IPR011009">
    <property type="entry name" value="Kinase-like_dom_sf"/>
</dbReference>
<keyword evidence="3" id="KW-0547">Nucleotide-binding</keyword>
<evidence type="ECO:0000256" key="1">
    <source>
        <dbReference type="ARBA" id="ARBA00009670"/>
    </source>
</evidence>
<dbReference type="InterPro" id="IPR034646">
    <property type="entry name" value="ADCK3_dom"/>
</dbReference>
<protein>
    <submittedName>
        <fullName evidence="6">ABC1 family protein</fullName>
    </submittedName>
</protein>
<dbReference type="InterPro" id="IPR051409">
    <property type="entry name" value="Atypical_kinase_ADCK"/>
</dbReference>
<dbReference type="Proteomes" id="UP000004095">
    <property type="component" value="Unassembled WGS sequence"/>
</dbReference>
<evidence type="ECO:0000313" key="7">
    <source>
        <dbReference type="Proteomes" id="UP000004095"/>
    </source>
</evidence>
<dbReference type="eggNOG" id="COG0661">
    <property type="taxonomic scope" value="Bacteria"/>
</dbReference>
<keyword evidence="2" id="KW-0808">Transferase</keyword>
<dbReference type="GO" id="GO:0005524">
    <property type="term" value="F:ATP binding"/>
    <property type="evidence" value="ECO:0007669"/>
    <property type="project" value="UniProtKB-KW"/>
</dbReference>
<evidence type="ECO:0000313" key="6">
    <source>
        <dbReference type="EMBL" id="EAY30862.1"/>
    </source>
</evidence>
<evidence type="ECO:0000256" key="2">
    <source>
        <dbReference type="ARBA" id="ARBA00022679"/>
    </source>
</evidence>
<accession>A1ZFT8</accession>
<dbReference type="PANTHER" id="PTHR43851">
    <property type="match status" value="1"/>
</dbReference>
<dbReference type="RefSeq" id="WP_002694573.1">
    <property type="nucleotide sequence ID" value="NZ_AAWS01000005.1"/>
</dbReference>
<dbReference type="GO" id="GO:0004672">
    <property type="term" value="F:protein kinase activity"/>
    <property type="evidence" value="ECO:0007669"/>
    <property type="project" value="InterPro"/>
</dbReference>
<dbReference type="SUPFAM" id="SSF56112">
    <property type="entry name" value="Protein kinase-like (PK-like)"/>
    <property type="match status" value="1"/>
</dbReference>
<dbReference type="Gene3D" id="1.10.510.10">
    <property type="entry name" value="Transferase(Phosphotransferase) domain 1"/>
    <property type="match status" value="1"/>
</dbReference>
<proteinExistence type="inferred from homology"/>
<organism evidence="6 7">
    <name type="scientific">Microscilla marina ATCC 23134</name>
    <dbReference type="NCBI Taxonomy" id="313606"/>
    <lineage>
        <taxon>Bacteria</taxon>
        <taxon>Pseudomonadati</taxon>
        <taxon>Bacteroidota</taxon>
        <taxon>Cytophagia</taxon>
        <taxon>Cytophagales</taxon>
        <taxon>Microscillaceae</taxon>
        <taxon>Microscilla</taxon>
    </lineage>
</organism>
<reference evidence="6 7" key="1">
    <citation type="submission" date="2007-01" db="EMBL/GenBank/DDBJ databases">
        <authorList>
            <person name="Haygood M."/>
            <person name="Podell S."/>
            <person name="Anderson C."/>
            <person name="Hopkinson B."/>
            <person name="Roe K."/>
            <person name="Barbeau K."/>
            <person name="Gaasterland T."/>
            <person name="Ferriera S."/>
            <person name="Johnson J."/>
            <person name="Kravitz S."/>
            <person name="Beeson K."/>
            <person name="Sutton G."/>
            <person name="Rogers Y.-H."/>
            <person name="Friedman R."/>
            <person name="Frazier M."/>
            <person name="Venter J.C."/>
        </authorList>
    </citation>
    <scope>NUCLEOTIDE SEQUENCE [LARGE SCALE GENOMIC DNA]</scope>
    <source>
        <strain evidence="6 7">ATCC 23134</strain>
    </source>
</reference>
<sequence length="435" mass="50271">MKSQKKIPTSKVQRATKFVKTGVKVGGNYIKHYAKKAVNPSLSKEQLHEDNARDIYNSLSELKGSALKVAQMMSMEKNVLPKAYTDRFTMAQYNAPPLSGPLVVKTFKQYFGKSPQEIFDIFNMEAVNAASIGQVHEAFIGDKKLAVKVQYPGVADSIESDLKMVRPFAQRLLKLNEKDIDKYMGEVKEKLTEETNYELELARSVEISEAIRAANLGDLVFTNYYPEYSSTRILTMDWLEGDHLTDFMQTNPSQEVRNKIGQLLWDFYDFQMHTIKKVHADPHPGNFLMREDGSLGVIDFGCVKEIPHDFYDLYFVVLQPNILDNEVLLDEALYALQFLYEDDTPEEIKFFKGIFQQMIDLLCRPFRYDTFDFGNDAYFEELFRYGEKLSNMKELRESTKSRGSHHSLYLNRTYFGLYSMLNELKANIRITKPFA</sequence>
<dbReference type="PROSITE" id="PS50011">
    <property type="entry name" value="PROTEIN_KINASE_DOM"/>
    <property type="match status" value="1"/>
</dbReference>
<feature type="domain" description="Protein kinase" evidence="5">
    <location>
        <begin position="121"/>
        <end position="435"/>
    </location>
</feature>
<gene>
    <name evidence="6" type="ORF">M23134_01186</name>
</gene>
<comment type="similarity">
    <text evidence="1">Belongs to the protein kinase superfamily. ADCK protein kinase family.</text>
</comment>
<dbReference type="InterPro" id="IPR004147">
    <property type="entry name" value="ABC1_dom"/>
</dbReference>
<name>A1ZFT8_MICM2</name>
<dbReference type="CDD" id="cd13970">
    <property type="entry name" value="ABC1_ADCK3"/>
    <property type="match status" value="1"/>
</dbReference>